<comment type="caution">
    <text evidence="1">The sequence shown here is derived from an EMBL/GenBank/DDBJ whole genome shotgun (WGS) entry which is preliminary data.</text>
</comment>
<keyword evidence="2" id="KW-1185">Reference proteome</keyword>
<name>A0A5C5XFA9_9PLAN</name>
<proteinExistence type="predicted"/>
<sequence length="137" mass="15982">MQKVKFEPSIHTFHIDFMNHVSNIVYIEWMEIGRCLLLEAAGMPVPQIMQQGYGPVLVETNIQYKQQLKLGDTVRAEVWISEMNHVSAWMEFRFYGPDQSLAALGRQRAIFIDLQTGRPTRLPETDRQRFQPFIAEN</sequence>
<dbReference type="SUPFAM" id="SSF54637">
    <property type="entry name" value="Thioesterase/thiol ester dehydrase-isomerase"/>
    <property type="match status" value="1"/>
</dbReference>
<accession>A0A5C5XFA9</accession>
<dbReference type="PANTHER" id="PTHR31793">
    <property type="entry name" value="4-HYDROXYBENZOYL-COA THIOESTERASE FAMILY MEMBER"/>
    <property type="match status" value="1"/>
</dbReference>
<dbReference type="PANTHER" id="PTHR31793:SF24">
    <property type="entry name" value="LONG-CHAIN ACYL-COA THIOESTERASE FADM"/>
    <property type="match status" value="1"/>
</dbReference>
<dbReference type="GO" id="GO:0047617">
    <property type="term" value="F:fatty acyl-CoA hydrolase activity"/>
    <property type="evidence" value="ECO:0007669"/>
    <property type="project" value="TreeGrafter"/>
</dbReference>
<dbReference type="AlphaFoldDB" id="A0A5C5XFA9"/>
<organism evidence="1 2">
    <name type="scientific">Rubinisphaera italica</name>
    <dbReference type="NCBI Taxonomy" id="2527969"/>
    <lineage>
        <taxon>Bacteria</taxon>
        <taxon>Pseudomonadati</taxon>
        <taxon>Planctomycetota</taxon>
        <taxon>Planctomycetia</taxon>
        <taxon>Planctomycetales</taxon>
        <taxon>Planctomycetaceae</taxon>
        <taxon>Rubinisphaera</taxon>
    </lineage>
</organism>
<dbReference type="RefSeq" id="WP_146503447.1">
    <property type="nucleotide sequence ID" value="NZ_SJPG01000001.1"/>
</dbReference>
<reference evidence="1 2" key="1">
    <citation type="submission" date="2019-02" db="EMBL/GenBank/DDBJ databases">
        <title>Deep-cultivation of Planctomycetes and their phenomic and genomic characterization uncovers novel biology.</title>
        <authorList>
            <person name="Wiegand S."/>
            <person name="Jogler M."/>
            <person name="Boedeker C."/>
            <person name="Pinto D."/>
            <person name="Vollmers J."/>
            <person name="Rivas-Marin E."/>
            <person name="Kohn T."/>
            <person name="Peeters S.H."/>
            <person name="Heuer A."/>
            <person name="Rast P."/>
            <person name="Oberbeckmann S."/>
            <person name="Bunk B."/>
            <person name="Jeske O."/>
            <person name="Meyerdierks A."/>
            <person name="Storesund J.E."/>
            <person name="Kallscheuer N."/>
            <person name="Luecker S."/>
            <person name="Lage O.M."/>
            <person name="Pohl T."/>
            <person name="Merkel B.J."/>
            <person name="Hornburger P."/>
            <person name="Mueller R.-W."/>
            <person name="Bruemmer F."/>
            <person name="Labrenz M."/>
            <person name="Spormann A.M."/>
            <person name="Op Den Camp H."/>
            <person name="Overmann J."/>
            <person name="Amann R."/>
            <person name="Jetten M.S.M."/>
            <person name="Mascher T."/>
            <person name="Medema M.H."/>
            <person name="Devos D.P."/>
            <person name="Kaster A.-K."/>
            <person name="Ovreas L."/>
            <person name="Rohde M."/>
            <person name="Galperin M.Y."/>
            <person name="Jogler C."/>
        </authorList>
    </citation>
    <scope>NUCLEOTIDE SEQUENCE [LARGE SCALE GENOMIC DNA]</scope>
    <source>
        <strain evidence="1 2">Pan54</strain>
    </source>
</reference>
<protein>
    <submittedName>
        <fullName evidence="1">Thioesterase superfamily protein</fullName>
    </submittedName>
</protein>
<dbReference type="Gene3D" id="3.10.129.10">
    <property type="entry name" value="Hotdog Thioesterase"/>
    <property type="match status" value="1"/>
</dbReference>
<evidence type="ECO:0000313" key="1">
    <source>
        <dbReference type="EMBL" id="TWT61458.1"/>
    </source>
</evidence>
<dbReference type="InterPro" id="IPR050563">
    <property type="entry name" value="4-hydroxybenzoyl-CoA_TE"/>
</dbReference>
<dbReference type="OrthoDB" id="9799036at2"/>
<dbReference type="Pfam" id="PF13279">
    <property type="entry name" value="4HBT_2"/>
    <property type="match status" value="1"/>
</dbReference>
<dbReference type="Proteomes" id="UP000316095">
    <property type="component" value="Unassembled WGS sequence"/>
</dbReference>
<gene>
    <name evidence="1" type="ORF">Pan54_21940</name>
</gene>
<evidence type="ECO:0000313" key="2">
    <source>
        <dbReference type="Proteomes" id="UP000316095"/>
    </source>
</evidence>
<dbReference type="CDD" id="cd00586">
    <property type="entry name" value="4HBT"/>
    <property type="match status" value="1"/>
</dbReference>
<dbReference type="EMBL" id="SJPG01000001">
    <property type="protein sequence ID" value="TWT61458.1"/>
    <property type="molecule type" value="Genomic_DNA"/>
</dbReference>
<dbReference type="InterPro" id="IPR029069">
    <property type="entry name" value="HotDog_dom_sf"/>
</dbReference>